<reference evidence="1 2" key="1">
    <citation type="submission" date="2012-11" db="EMBL/GenBank/DDBJ databases">
        <title>Whole genome sequence of Acidocella aminolytica 101 = DSM 11237.</title>
        <authorList>
            <person name="Azuma Y."/>
            <person name="Higashiura N."/>
            <person name="Hirakawa H."/>
            <person name="Matsushita K."/>
        </authorList>
    </citation>
    <scope>NUCLEOTIDE SEQUENCE [LARGE SCALE GENOMIC DNA]</scope>
    <source>
        <strain evidence="2">101 / DSM 11237</strain>
    </source>
</reference>
<protein>
    <submittedName>
        <fullName evidence="1">Uncharacterized protein</fullName>
    </submittedName>
</protein>
<accession>A0A0D6PEY8</accession>
<organism evidence="1 2">
    <name type="scientific">Acidocella aminolytica 101 = DSM 11237</name>
    <dbReference type="NCBI Taxonomy" id="1120923"/>
    <lineage>
        <taxon>Bacteria</taxon>
        <taxon>Pseudomonadati</taxon>
        <taxon>Pseudomonadota</taxon>
        <taxon>Alphaproteobacteria</taxon>
        <taxon>Acetobacterales</taxon>
        <taxon>Acidocellaceae</taxon>
        <taxon>Acidocella</taxon>
    </lineage>
</organism>
<evidence type="ECO:0000313" key="2">
    <source>
        <dbReference type="Proteomes" id="UP000032668"/>
    </source>
</evidence>
<dbReference type="AlphaFoldDB" id="A0A0D6PEY8"/>
<dbReference type="Proteomes" id="UP000032668">
    <property type="component" value="Unassembled WGS sequence"/>
</dbReference>
<sequence>MSFTLCNLLVLAYANGFTLWHYKAGNDNLVDAVNPWYFTDAADLMTEGDMVMLSAAEGVALPALPGGGRGLNCARWSSDVAEQGQSPMAAVL</sequence>
<evidence type="ECO:0000313" key="1">
    <source>
        <dbReference type="EMBL" id="GAN80315.1"/>
    </source>
</evidence>
<name>A0A0D6PEY8_9PROT</name>
<comment type="caution">
    <text evidence="1">The sequence shown here is derived from an EMBL/GenBank/DDBJ whole genome shotgun (WGS) entry which is preliminary data.</text>
</comment>
<dbReference type="EMBL" id="BANC01000043">
    <property type="protein sequence ID" value="GAN80315.1"/>
    <property type="molecule type" value="Genomic_DNA"/>
</dbReference>
<proteinExistence type="predicted"/>
<gene>
    <name evidence="1" type="ORF">Aam_044_018</name>
</gene>
<dbReference type="RefSeq" id="WP_241869371.1">
    <property type="nucleotide sequence ID" value="NZ_BANC01000043.1"/>
</dbReference>
<keyword evidence="2" id="KW-1185">Reference proteome</keyword>